<dbReference type="GO" id="GO:0005525">
    <property type="term" value="F:GTP binding"/>
    <property type="evidence" value="ECO:0007669"/>
    <property type="project" value="InterPro"/>
</dbReference>
<dbReference type="Proteomes" id="UP000694844">
    <property type="component" value="Chromosome 8"/>
</dbReference>
<dbReference type="Gene3D" id="3.40.50.300">
    <property type="entry name" value="P-loop containing nucleotide triphosphate hydrolases"/>
    <property type="match status" value="1"/>
</dbReference>
<dbReference type="AlphaFoldDB" id="A0A8B8B0Q5"/>
<evidence type="ECO:0000259" key="2">
    <source>
        <dbReference type="Pfam" id="PF01926"/>
    </source>
</evidence>
<sequence>MEYTEDQKSLDTEIEILKEKIRKIEGANNLLESVAEDQKKLADLENSWFAGIFYRAKIQDLRRNIEVKKEAIITQNLRSTPKKNVDELKDELKTLEGARDARMERVQWEGFPEKLDKKIETNFLERFRNLPTTIHGDINFVNITMFGKTGAGKSSFLNTVVTALMNTNTICRDYNSAPGATGESKTKTFQLEKLTVEDKKDIPIRLYDCPGISNDEHDTMDLDVLEAVINGHIKGDSKFNPEEIRNKNGESYRANPSLKNEMHCIVFVINARTNLQDPDDETLKKIKALQQRINGACDVKQIAIVTNIDKIGVQNNDMEHVFKYRCVKDYCREVSIFLEIELISVHPVSNYHGDDPKLSVAKNVLSLMALWDMYERGERHIKRKLEKPFEGDY</sequence>
<keyword evidence="1" id="KW-0175">Coiled coil</keyword>
<dbReference type="SUPFAM" id="SSF52540">
    <property type="entry name" value="P-loop containing nucleoside triphosphate hydrolases"/>
    <property type="match status" value="1"/>
</dbReference>
<proteinExistence type="predicted"/>
<dbReference type="PANTHER" id="PTHR14241:SF32">
    <property type="entry name" value="VWFA DOMAIN-CONTAINING PROTEIN-RELATED"/>
    <property type="match status" value="1"/>
</dbReference>
<feature type="domain" description="G" evidence="2">
    <location>
        <begin position="143"/>
        <end position="287"/>
    </location>
</feature>
<evidence type="ECO:0000313" key="3">
    <source>
        <dbReference type="Proteomes" id="UP000694844"/>
    </source>
</evidence>
<keyword evidence="3" id="KW-1185">Reference proteome</keyword>
<accession>A0A8B8B0Q5</accession>
<reference evidence="4" key="1">
    <citation type="submission" date="2025-08" db="UniProtKB">
        <authorList>
            <consortium name="RefSeq"/>
        </authorList>
    </citation>
    <scope>IDENTIFICATION</scope>
    <source>
        <tissue evidence="4">Whole sample</tissue>
    </source>
</reference>
<dbReference type="GeneID" id="111106279"/>
<organism evidence="3 4">
    <name type="scientific">Crassostrea virginica</name>
    <name type="common">Eastern oyster</name>
    <dbReference type="NCBI Taxonomy" id="6565"/>
    <lineage>
        <taxon>Eukaryota</taxon>
        <taxon>Metazoa</taxon>
        <taxon>Spiralia</taxon>
        <taxon>Lophotrochozoa</taxon>
        <taxon>Mollusca</taxon>
        <taxon>Bivalvia</taxon>
        <taxon>Autobranchia</taxon>
        <taxon>Pteriomorphia</taxon>
        <taxon>Ostreida</taxon>
        <taxon>Ostreoidea</taxon>
        <taxon>Ostreidae</taxon>
        <taxon>Crassostrea</taxon>
    </lineage>
</organism>
<dbReference type="CDD" id="cd00882">
    <property type="entry name" value="Ras_like_GTPase"/>
    <property type="match status" value="1"/>
</dbReference>
<gene>
    <name evidence="4" type="primary">LOC111106279</name>
</gene>
<dbReference type="RefSeq" id="XP_022296598.1">
    <property type="nucleotide sequence ID" value="XM_022440890.1"/>
</dbReference>
<dbReference type="InterPro" id="IPR006073">
    <property type="entry name" value="GTP-bd"/>
</dbReference>
<feature type="coiled-coil region" evidence="1">
    <location>
        <begin position="7"/>
        <end position="47"/>
    </location>
</feature>
<dbReference type="KEGG" id="cvn:111106279"/>
<protein>
    <submittedName>
        <fullName evidence="4">Interferon-induced protein 44-like isoform X1</fullName>
    </submittedName>
</protein>
<dbReference type="OrthoDB" id="25620at2759"/>
<dbReference type="Pfam" id="PF01926">
    <property type="entry name" value="MMR_HSR1"/>
    <property type="match status" value="1"/>
</dbReference>
<evidence type="ECO:0000256" key="1">
    <source>
        <dbReference type="SAM" id="Coils"/>
    </source>
</evidence>
<dbReference type="InterPro" id="IPR027417">
    <property type="entry name" value="P-loop_NTPase"/>
</dbReference>
<evidence type="ECO:0000313" key="4">
    <source>
        <dbReference type="RefSeq" id="XP_022296598.1"/>
    </source>
</evidence>
<dbReference type="PANTHER" id="PTHR14241">
    <property type="entry name" value="INTERFERON-INDUCED PROTEIN 44"/>
    <property type="match status" value="1"/>
</dbReference>
<name>A0A8B8B0Q5_CRAVI</name>